<gene>
    <name evidence="5" type="ORF">TELCIR_04174</name>
</gene>
<keyword evidence="3" id="KW-0812">Transmembrane</keyword>
<evidence type="ECO:0000256" key="2">
    <source>
        <dbReference type="SAM" id="MobiDB-lite"/>
    </source>
</evidence>
<keyword evidence="1" id="KW-0677">Repeat</keyword>
<proteinExistence type="predicted"/>
<accession>A0A2G9UUK1</accession>
<name>A0A2G9UUK1_TELCI</name>
<evidence type="ECO:0000313" key="6">
    <source>
        <dbReference type="Proteomes" id="UP000230423"/>
    </source>
</evidence>
<dbReference type="GO" id="GO:0005581">
    <property type="term" value="C:collagen trimer"/>
    <property type="evidence" value="ECO:0007669"/>
    <property type="project" value="UniProtKB-KW"/>
</dbReference>
<keyword evidence="5" id="KW-0176">Collagen</keyword>
<keyword evidence="6" id="KW-1185">Reference proteome</keyword>
<dbReference type="GO" id="GO:0042302">
    <property type="term" value="F:structural constituent of cuticle"/>
    <property type="evidence" value="ECO:0007669"/>
    <property type="project" value="InterPro"/>
</dbReference>
<reference evidence="5 6" key="1">
    <citation type="submission" date="2015-09" db="EMBL/GenBank/DDBJ databases">
        <title>Draft genome of the parasitic nematode Teladorsagia circumcincta isolate WARC Sus (inbred).</title>
        <authorList>
            <person name="Mitreva M."/>
        </authorList>
    </citation>
    <scope>NUCLEOTIDE SEQUENCE [LARGE SCALE GENOMIC DNA]</scope>
    <source>
        <strain evidence="5 6">S</strain>
    </source>
</reference>
<sequence>MGLRLDATGQGQKRGDQSGYADCPCPAESTRAPFAMVWTCTEKAIGSPDKKGDMRFLVISVIFPLTTLSILFAVVVATLVVMEINHFYDSTIYELEDLKALEDAIWRKIGPISPNIRRKRQNEMVWQCDCALFAGNCPTGRRGLQGQSGRPGHDGVDGTAG</sequence>
<dbReference type="EMBL" id="KZ345379">
    <property type="protein sequence ID" value="PIO73843.1"/>
    <property type="molecule type" value="Genomic_DNA"/>
</dbReference>
<dbReference type="SMART" id="SM01088">
    <property type="entry name" value="Col_cuticle_N"/>
    <property type="match status" value="1"/>
</dbReference>
<organism evidence="5 6">
    <name type="scientific">Teladorsagia circumcincta</name>
    <name type="common">Brown stomach worm</name>
    <name type="synonym">Ostertagia circumcincta</name>
    <dbReference type="NCBI Taxonomy" id="45464"/>
    <lineage>
        <taxon>Eukaryota</taxon>
        <taxon>Metazoa</taxon>
        <taxon>Ecdysozoa</taxon>
        <taxon>Nematoda</taxon>
        <taxon>Chromadorea</taxon>
        <taxon>Rhabditida</taxon>
        <taxon>Rhabditina</taxon>
        <taxon>Rhabditomorpha</taxon>
        <taxon>Strongyloidea</taxon>
        <taxon>Trichostrongylidae</taxon>
        <taxon>Teladorsagia</taxon>
    </lineage>
</organism>
<feature type="transmembrane region" description="Helical" evidence="3">
    <location>
        <begin position="56"/>
        <end position="82"/>
    </location>
</feature>
<evidence type="ECO:0000256" key="3">
    <source>
        <dbReference type="SAM" id="Phobius"/>
    </source>
</evidence>
<evidence type="ECO:0000256" key="1">
    <source>
        <dbReference type="ARBA" id="ARBA00022737"/>
    </source>
</evidence>
<dbReference type="Proteomes" id="UP000230423">
    <property type="component" value="Unassembled WGS sequence"/>
</dbReference>
<evidence type="ECO:0000313" key="5">
    <source>
        <dbReference type="EMBL" id="PIO73843.1"/>
    </source>
</evidence>
<dbReference type="InterPro" id="IPR002486">
    <property type="entry name" value="Col_cuticle_N"/>
</dbReference>
<evidence type="ECO:0000259" key="4">
    <source>
        <dbReference type="SMART" id="SM01088"/>
    </source>
</evidence>
<keyword evidence="3" id="KW-0472">Membrane</keyword>
<dbReference type="Pfam" id="PF01484">
    <property type="entry name" value="Col_cuticle_N"/>
    <property type="match status" value="1"/>
</dbReference>
<dbReference type="AlphaFoldDB" id="A0A2G9UUK1"/>
<protein>
    <submittedName>
        <fullName evidence="5">Nematode cuticle collagen domain protein</fullName>
    </submittedName>
</protein>
<feature type="domain" description="Nematode cuticle collagen N-terminal" evidence="4">
    <location>
        <begin position="57"/>
        <end position="109"/>
    </location>
</feature>
<feature type="region of interest" description="Disordered" evidence="2">
    <location>
        <begin position="1"/>
        <end position="20"/>
    </location>
</feature>
<keyword evidence="3" id="KW-1133">Transmembrane helix</keyword>